<organism evidence="7 8">
    <name type="scientific">Dillenia turbinata</name>
    <dbReference type="NCBI Taxonomy" id="194707"/>
    <lineage>
        <taxon>Eukaryota</taxon>
        <taxon>Viridiplantae</taxon>
        <taxon>Streptophyta</taxon>
        <taxon>Embryophyta</taxon>
        <taxon>Tracheophyta</taxon>
        <taxon>Spermatophyta</taxon>
        <taxon>Magnoliopsida</taxon>
        <taxon>eudicotyledons</taxon>
        <taxon>Gunneridae</taxon>
        <taxon>Pentapetalae</taxon>
        <taxon>Dilleniales</taxon>
        <taxon>Dilleniaceae</taxon>
        <taxon>Dillenia</taxon>
    </lineage>
</organism>
<dbReference type="GO" id="GO:0061630">
    <property type="term" value="F:ubiquitin protein ligase activity"/>
    <property type="evidence" value="ECO:0007669"/>
    <property type="project" value="InterPro"/>
</dbReference>
<keyword evidence="1" id="KW-0479">Metal-binding</keyword>
<reference evidence="7 8" key="1">
    <citation type="submission" date="2023-12" db="EMBL/GenBank/DDBJ databases">
        <title>A high-quality genome assembly for Dillenia turbinata (Dilleniales).</title>
        <authorList>
            <person name="Chanderbali A."/>
        </authorList>
    </citation>
    <scope>NUCLEOTIDE SEQUENCE [LARGE SCALE GENOMIC DNA]</scope>
    <source>
        <strain evidence="7">LSX21</strain>
        <tissue evidence="7">Leaf</tissue>
    </source>
</reference>
<evidence type="ECO:0000259" key="6">
    <source>
        <dbReference type="PROSITE" id="PS50089"/>
    </source>
</evidence>
<dbReference type="EMBL" id="JBAMMX010000024">
    <property type="protein sequence ID" value="KAK6915971.1"/>
    <property type="molecule type" value="Genomic_DNA"/>
</dbReference>
<keyword evidence="8" id="KW-1185">Reference proteome</keyword>
<evidence type="ECO:0000256" key="3">
    <source>
        <dbReference type="ARBA" id="ARBA00022833"/>
    </source>
</evidence>
<dbReference type="InterPro" id="IPR038896">
    <property type="entry name" value="RNF170"/>
</dbReference>
<keyword evidence="2 4" id="KW-0863">Zinc-finger</keyword>
<dbReference type="Gene3D" id="3.30.40.10">
    <property type="entry name" value="Zinc/RING finger domain, C3HC4 (zinc finger)"/>
    <property type="match status" value="1"/>
</dbReference>
<dbReference type="Pfam" id="PF13445">
    <property type="entry name" value="zf-RING_UBOX"/>
    <property type="match status" value="1"/>
</dbReference>
<accession>A0AAN8UR75</accession>
<dbReference type="InterPro" id="IPR027370">
    <property type="entry name" value="Znf-RING_euk"/>
</dbReference>
<dbReference type="SUPFAM" id="SSF57850">
    <property type="entry name" value="RING/U-box"/>
    <property type="match status" value="1"/>
</dbReference>
<evidence type="ECO:0000256" key="2">
    <source>
        <dbReference type="ARBA" id="ARBA00022771"/>
    </source>
</evidence>
<keyword evidence="5" id="KW-0812">Transmembrane</keyword>
<dbReference type="SMART" id="SM00184">
    <property type="entry name" value="RING"/>
    <property type="match status" value="1"/>
</dbReference>
<proteinExistence type="predicted"/>
<dbReference type="Proteomes" id="UP001370490">
    <property type="component" value="Unassembled WGS sequence"/>
</dbReference>
<feature type="transmembrane region" description="Helical" evidence="5">
    <location>
        <begin position="166"/>
        <end position="187"/>
    </location>
</feature>
<comment type="caution">
    <text evidence="7">The sequence shown here is derived from an EMBL/GenBank/DDBJ whole genome shotgun (WGS) entry which is preliminary data.</text>
</comment>
<evidence type="ECO:0000256" key="1">
    <source>
        <dbReference type="ARBA" id="ARBA00022723"/>
    </source>
</evidence>
<sequence length="216" mass="25357">MDDDLVVMEMNSERVNEIAPANDCCSICHGTFTIPFKSQCNHWFCGDCIMLVWHHGAALQPCRCPICRRYITRLTPETSLPHLQDPQAMEVLEKVQKYNRCFVGGLRGFLQRVLDLPVFLVRIIREMMDPDRFGYYFYKVRFLALFLSMLYNTFSFDFIPSGSLGIVKLFDYTAIAMAVTLYLVGIYRNHRRYRRQALEQSDFNAWDDYTRVRISI</sequence>
<evidence type="ECO:0000313" key="8">
    <source>
        <dbReference type="Proteomes" id="UP001370490"/>
    </source>
</evidence>
<dbReference type="PROSITE" id="PS50089">
    <property type="entry name" value="ZF_RING_2"/>
    <property type="match status" value="1"/>
</dbReference>
<dbReference type="InterPro" id="IPR001841">
    <property type="entry name" value="Znf_RING"/>
</dbReference>
<dbReference type="InterPro" id="IPR013083">
    <property type="entry name" value="Znf_RING/FYVE/PHD"/>
</dbReference>
<dbReference type="PANTHER" id="PTHR22894:SF4">
    <property type="entry name" value="E3 UBIQUITIN-PROTEIN LIGASE RNF170-LIKE ISOFORM X1"/>
    <property type="match status" value="1"/>
</dbReference>
<protein>
    <submittedName>
        <fullName evidence="7">Zinc finger, C3HC4 RING-type</fullName>
    </submittedName>
</protein>
<evidence type="ECO:0000313" key="7">
    <source>
        <dbReference type="EMBL" id="KAK6915971.1"/>
    </source>
</evidence>
<gene>
    <name evidence="7" type="ORF">RJ641_018832</name>
</gene>
<dbReference type="AlphaFoldDB" id="A0AAN8UR75"/>
<keyword evidence="3" id="KW-0862">Zinc</keyword>
<evidence type="ECO:0000256" key="5">
    <source>
        <dbReference type="SAM" id="Phobius"/>
    </source>
</evidence>
<feature type="domain" description="RING-type" evidence="6">
    <location>
        <begin position="25"/>
        <end position="68"/>
    </location>
</feature>
<keyword evidence="5" id="KW-1133">Transmembrane helix</keyword>
<feature type="transmembrane region" description="Helical" evidence="5">
    <location>
        <begin position="135"/>
        <end position="154"/>
    </location>
</feature>
<dbReference type="PROSITE" id="PS00518">
    <property type="entry name" value="ZF_RING_1"/>
    <property type="match status" value="1"/>
</dbReference>
<dbReference type="PANTHER" id="PTHR22894">
    <property type="entry name" value="RING-TYPE DOMAIN-CONTAINING PROTEIN"/>
    <property type="match status" value="1"/>
</dbReference>
<name>A0AAN8UR75_9MAGN</name>
<keyword evidence="5" id="KW-0472">Membrane</keyword>
<evidence type="ECO:0000256" key="4">
    <source>
        <dbReference type="PROSITE-ProRule" id="PRU00175"/>
    </source>
</evidence>
<dbReference type="InterPro" id="IPR017907">
    <property type="entry name" value="Znf_RING_CS"/>
</dbReference>
<dbReference type="GO" id="GO:0008270">
    <property type="term" value="F:zinc ion binding"/>
    <property type="evidence" value="ECO:0007669"/>
    <property type="project" value="UniProtKB-KW"/>
</dbReference>